<name>A0ABX4E7A3_9BACI</name>
<keyword evidence="1" id="KW-0175">Coiled coil</keyword>
<comment type="caution">
    <text evidence="2">The sequence shown here is derived from an EMBL/GenBank/DDBJ whole genome shotgun (WGS) entry which is preliminary data.</text>
</comment>
<dbReference type="Pfam" id="PF12784">
    <property type="entry name" value="PDDEXK_2"/>
    <property type="match status" value="1"/>
</dbReference>
<dbReference type="Proteomes" id="UP000215545">
    <property type="component" value="Unassembled WGS sequence"/>
</dbReference>
<dbReference type="EMBL" id="MWSK01000006">
    <property type="protein sequence ID" value="OXS76779.1"/>
    <property type="molecule type" value="Genomic_DNA"/>
</dbReference>
<accession>A0ABX4E7A3</accession>
<keyword evidence="3" id="KW-1185">Reference proteome</keyword>
<evidence type="ECO:0000256" key="1">
    <source>
        <dbReference type="SAM" id="Coils"/>
    </source>
</evidence>
<sequence length="363" mass="42564">MDLKIDFAFKALFGNEKNKEITVVFLNAILQKAGRDPIQSISFLNIEFSGEYKHDKSSRLDILAITDKKEQVNIEIQFSNEYDMVKRTIYYWSRIYAAPMKKGMSYRQLQPVISINILNFPLLKTKKFHTIFHLKEQEELFPLTDVMELHFIEMSKLIQDWKENKLDPWSDVLARWLLMLGIVDQRDQTVYEKIYLELEEIAMKDETLKSAFNRWDELSATQEERLEYEARLKDLLDKESVVIEAELRKQEVRAEMEARNQELRAEMEARNQEMQAEMQARNQEMQAEMQARNQKALAEAEARNQEALAKAKAEAEATKQKAVQQMNEQFALKLLERGTNIETTSELTGLPLQAIEALNRKRS</sequence>
<organism evidence="2 3">
    <name type="scientific">Domibacillus enclensis</name>
    <dbReference type="NCBI Taxonomy" id="1017273"/>
    <lineage>
        <taxon>Bacteria</taxon>
        <taxon>Bacillati</taxon>
        <taxon>Bacillota</taxon>
        <taxon>Bacilli</taxon>
        <taxon>Bacillales</taxon>
        <taxon>Bacillaceae</taxon>
        <taxon>Domibacillus</taxon>
    </lineage>
</organism>
<dbReference type="NCBIfam" id="TIGR01784">
    <property type="entry name" value="T_den_put_tspse"/>
    <property type="match status" value="1"/>
</dbReference>
<dbReference type="InterPro" id="IPR010106">
    <property type="entry name" value="RpnA"/>
</dbReference>
<reference evidence="3" key="1">
    <citation type="submission" date="2017-03" db="EMBL/GenBank/DDBJ databases">
        <title>Bacillus sp. V-88(T) DSM27956, whole genome shotgun sequencing project.</title>
        <authorList>
            <person name="Dastager S.G."/>
            <person name="Neurgaonkar P.S."/>
            <person name="Dharne M.S."/>
        </authorList>
    </citation>
    <scope>NUCLEOTIDE SEQUENCE [LARGE SCALE GENOMIC DNA]</scope>
    <source>
        <strain evidence="3">DSM 25145</strain>
    </source>
</reference>
<evidence type="ECO:0000313" key="2">
    <source>
        <dbReference type="EMBL" id="OXS76779.1"/>
    </source>
</evidence>
<proteinExistence type="predicted"/>
<evidence type="ECO:0000313" key="3">
    <source>
        <dbReference type="Proteomes" id="UP000215545"/>
    </source>
</evidence>
<gene>
    <name evidence="2" type="ORF">B1B05_13825</name>
</gene>
<protein>
    <recommendedName>
        <fullName evidence="4">PD-(D/E)XK nuclease family transposase</fullName>
    </recommendedName>
</protein>
<dbReference type="PANTHER" id="PTHR41317">
    <property type="entry name" value="PD-(D_E)XK NUCLEASE FAMILY TRANSPOSASE"/>
    <property type="match status" value="1"/>
</dbReference>
<dbReference type="PANTHER" id="PTHR41317:SF1">
    <property type="entry name" value="PD-(D_E)XK NUCLEASE FAMILY TRANSPOSASE"/>
    <property type="match status" value="1"/>
</dbReference>
<evidence type="ECO:0008006" key="4">
    <source>
        <dbReference type="Google" id="ProtNLM"/>
    </source>
</evidence>
<feature type="coiled-coil region" evidence="1">
    <location>
        <begin position="218"/>
        <end position="328"/>
    </location>
</feature>